<sequence>MIFAKLRINCLKGIKDAEKACSAKIYAKRRLTDLTLCWNFISSRKFDFTESMFNNLLPPKYLRNMSIKRYMGARPAFSYISWLSTLRMAEERGSKAGGNRGGVSWGHFDSGDRRGGKSALIVQGGCSGLIIDRNDHSVHKWGGGDKDIGGLARCDHHRVDGEGLGVDSVDLDDGELVPGDFEEEVLVECSVDDAEQKNEFLVGIGERIRDVELGLDDDGAMDGGPKP</sequence>
<reference evidence="2 3" key="1">
    <citation type="journal article" date="2021" name="Hortic Res">
        <title>Chromosome-scale assembly of the Dendrobium chrysotoxum genome enhances the understanding of orchid evolution.</title>
        <authorList>
            <person name="Zhang Y."/>
            <person name="Zhang G.Q."/>
            <person name="Zhang D."/>
            <person name="Liu X.D."/>
            <person name="Xu X.Y."/>
            <person name="Sun W.H."/>
            <person name="Yu X."/>
            <person name="Zhu X."/>
            <person name="Wang Z.W."/>
            <person name="Zhao X."/>
            <person name="Zhong W.Y."/>
            <person name="Chen H."/>
            <person name="Yin W.L."/>
            <person name="Huang T."/>
            <person name="Niu S.C."/>
            <person name="Liu Z.J."/>
        </authorList>
    </citation>
    <scope>NUCLEOTIDE SEQUENCE [LARGE SCALE GENOMIC DNA]</scope>
    <source>
        <strain evidence="2">Lindl</strain>
    </source>
</reference>
<dbReference type="Pfam" id="PF25019">
    <property type="entry name" value="LRR_R13L1-DRL21"/>
    <property type="match status" value="1"/>
</dbReference>
<keyword evidence="3" id="KW-1185">Reference proteome</keyword>
<evidence type="ECO:0000313" key="3">
    <source>
        <dbReference type="Proteomes" id="UP000775213"/>
    </source>
</evidence>
<name>A0AAV7GQG4_DENCH</name>
<evidence type="ECO:0000313" key="2">
    <source>
        <dbReference type="EMBL" id="KAH0457918.1"/>
    </source>
</evidence>
<dbReference type="InterPro" id="IPR056789">
    <property type="entry name" value="LRR_R13L1-DRL21"/>
</dbReference>
<organism evidence="2 3">
    <name type="scientific">Dendrobium chrysotoxum</name>
    <name type="common">Orchid</name>
    <dbReference type="NCBI Taxonomy" id="161865"/>
    <lineage>
        <taxon>Eukaryota</taxon>
        <taxon>Viridiplantae</taxon>
        <taxon>Streptophyta</taxon>
        <taxon>Embryophyta</taxon>
        <taxon>Tracheophyta</taxon>
        <taxon>Spermatophyta</taxon>
        <taxon>Magnoliopsida</taxon>
        <taxon>Liliopsida</taxon>
        <taxon>Asparagales</taxon>
        <taxon>Orchidaceae</taxon>
        <taxon>Epidendroideae</taxon>
        <taxon>Malaxideae</taxon>
        <taxon>Dendrobiinae</taxon>
        <taxon>Dendrobium</taxon>
    </lineage>
</organism>
<dbReference type="AlphaFoldDB" id="A0AAV7GQG4"/>
<dbReference type="EMBL" id="JAGFBR010000012">
    <property type="protein sequence ID" value="KAH0457918.1"/>
    <property type="molecule type" value="Genomic_DNA"/>
</dbReference>
<protein>
    <recommendedName>
        <fullName evidence="1">R13L1/DRL21-like LRR repeat region domain-containing protein</fullName>
    </recommendedName>
</protein>
<feature type="domain" description="R13L1/DRL21-like LRR repeat region" evidence="1">
    <location>
        <begin position="5"/>
        <end position="76"/>
    </location>
</feature>
<comment type="caution">
    <text evidence="2">The sequence shown here is derived from an EMBL/GenBank/DDBJ whole genome shotgun (WGS) entry which is preliminary data.</text>
</comment>
<evidence type="ECO:0000259" key="1">
    <source>
        <dbReference type="Pfam" id="PF25019"/>
    </source>
</evidence>
<dbReference type="Proteomes" id="UP000775213">
    <property type="component" value="Unassembled WGS sequence"/>
</dbReference>
<proteinExistence type="predicted"/>
<accession>A0AAV7GQG4</accession>
<gene>
    <name evidence="2" type="ORF">IEQ34_013233</name>
</gene>